<dbReference type="InterPro" id="IPR050231">
    <property type="entry name" value="Iron_ascorbate_oxido_reductase"/>
</dbReference>
<dbReference type="OrthoDB" id="288590at2759"/>
<dbReference type="InterPro" id="IPR027443">
    <property type="entry name" value="IPNS-like_sf"/>
</dbReference>
<keyword evidence="3" id="KW-1185">Reference proteome</keyword>
<dbReference type="Proteomes" id="UP000324897">
    <property type="component" value="Unassembled WGS sequence"/>
</dbReference>
<feature type="domain" description="Isopenicillin N synthase-like Fe(2+) 2OG dioxygenase" evidence="1">
    <location>
        <begin position="88"/>
        <end position="168"/>
    </location>
</feature>
<dbReference type="InterPro" id="IPR044861">
    <property type="entry name" value="IPNS-like_FE2OG_OXY"/>
</dbReference>
<sequence>MKSNSDSQSVSKGVQESVRIDHAGDVGAVHAFADLLWPDGGNPLFCEPVSASAREMQRLGSAVVRMVLLESLGLLELVAASPHAAVNHTVRLTHYAARPDATANGGLSVAAHYDYSLTTVLMQNDVEGLEVQAKDGRWIAVPPERDTCAVIAGELPTVMFMNHDQFKQPTTSFAGYTNSEN</sequence>
<dbReference type="PANTHER" id="PTHR47990">
    <property type="entry name" value="2-OXOGLUTARATE (2OG) AND FE(II)-DEPENDENT OXYGENASE SUPERFAMILY PROTEIN-RELATED"/>
    <property type="match status" value="1"/>
</dbReference>
<protein>
    <recommendedName>
        <fullName evidence="1">Isopenicillin N synthase-like Fe(2+) 2OG dioxygenase domain-containing protein</fullName>
    </recommendedName>
</protein>
<dbReference type="Gene3D" id="2.60.120.330">
    <property type="entry name" value="B-lactam Antibiotic, Isopenicillin N Synthase, Chain"/>
    <property type="match status" value="1"/>
</dbReference>
<dbReference type="AlphaFoldDB" id="A0A5J9T493"/>
<comment type="caution">
    <text evidence="2">The sequence shown here is derived from an EMBL/GenBank/DDBJ whole genome shotgun (WGS) entry which is preliminary data.</text>
</comment>
<dbReference type="Pfam" id="PF03171">
    <property type="entry name" value="2OG-FeII_Oxy"/>
    <property type="match status" value="1"/>
</dbReference>
<dbReference type="EMBL" id="RWGY01000051">
    <property type="protein sequence ID" value="TVU06037.1"/>
    <property type="molecule type" value="Genomic_DNA"/>
</dbReference>
<evidence type="ECO:0000313" key="3">
    <source>
        <dbReference type="Proteomes" id="UP000324897"/>
    </source>
</evidence>
<gene>
    <name evidence="2" type="ORF">EJB05_49227</name>
</gene>
<dbReference type="SUPFAM" id="SSF51197">
    <property type="entry name" value="Clavaminate synthase-like"/>
    <property type="match status" value="1"/>
</dbReference>
<reference evidence="2 3" key="1">
    <citation type="journal article" date="2019" name="Sci. Rep.">
        <title>A high-quality genome of Eragrostis curvula grass provides insights into Poaceae evolution and supports new strategies to enhance forage quality.</title>
        <authorList>
            <person name="Carballo J."/>
            <person name="Santos B.A.C.M."/>
            <person name="Zappacosta D."/>
            <person name="Garbus I."/>
            <person name="Selva J.P."/>
            <person name="Gallo C.A."/>
            <person name="Diaz A."/>
            <person name="Albertini E."/>
            <person name="Caccamo M."/>
            <person name="Echenique V."/>
        </authorList>
    </citation>
    <scope>NUCLEOTIDE SEQUENCE [LARGE SCALE GENOMIC DNA]</scope>
    <source>
        <strain evidence="3">cv. Victoria</strain>
        <tissue evidence="2">Leaf</tissue>
    </source>
</reference>
<name>A0A5J9T493_9POAL</name>
<proteinExistence type="predicted"/>
<evidence type="ECO:0000259" key="1">
    <source>
        <dbReference type="Pfam" id="PF03171"/>
    </source>
</evidence>
<organism evidence="2 3">
    <name type="scientific">Eragrostis curvula</name>
    <name type="common">weeping love grass</name>
    <dbReference type="NCBI Taxonomy" id="38414"/>
    <lineage>
        <taxon>Eukaryota</taxon>
        <taxon>Viridiplantae</taxon>
        <taxon>Streptophyta</taxon>
        <taxon>Embryophyta</taxon>
        <taxon>Tracheophyta</taxon>
        <taxon>Spermatophyta</taxon>
        <taxon>Magnoliopsida</taxon>
        <taxon>Liliopsida</taxon>
        <taxon>Poales</taxon>
        <taxon>Poaceae</taxon>
        <taxon>PACMAD clade</taxon>
        <taxon>Chloridoideae</taxon>
        <taxon>Eragrostideae</taxon>
        <taxon>Eragrostidinae</taxon>
        <taxon>Eragrostis</taxon>
    </lineage>
</organism>
<feature type="non-terminal residue" evidence="2">
    <location>
        <position position="1"/>
    </location>
</feature>
<accession>A0A5J9T493</accession>
<evidence type="ECO:0000313" key="2">
    <source>
        <dbReference type="EMBL" id="TVU06037.1"/>
    </source>
</evidence>
<dbReference type="Gramene" id="TVU06037">
    <property type="protein sequence ID" value="TVU06037"/>
    <property type="gene ID" value="EJB05_49227"/>
</dbReference>